<organism evidence="3 4">
    <name type="scientific">Lachnellula cervina</name>
    <dbReference type="NCBI Taxonomy" id="1316786"/>
    <lineage>
        <taxon>Eukaryota</taxon>
        <taxon>Fungi</taxon>
        <taxon>Dikarya</taxon>
        <taxon>Ascomycota</taxon>
        <taxon>Pezizomycotina</taxon>
        <taxon>Leotiomycetes</taxon>
        <taxon>Helotiales</taxon>
        <taxon>Lachnaceae</taxon>
        <taxon>Lachnellula</taxon>
    </lineage>
</organism>
<keyword evidence="4" id="KW-1185">Reference proteome</keyword>
<proteinExistence type="inferred from homology"/>
<evidence type="ECO:0000256" key="1">
    <source>
        <dbReference type="ARBA" id="ARBA00022857"/>
    </source>
</evidence>
<evidence type="ECO:0000256" key="2">
    <source>
        <dbReference type="RuleBase" id="RU000363"/>
    </source>
</evidence>
<comment type="similarity">
    <text evidence="2">Belongs to the short-chain dehydrogenases/reductases (SDR) family.</text>
</comment>
<dbReference type="InterPro" id="IPR051911">
    <property type="entry name" value="SDR_oxidoreductase"/>
</dbReference>
<dbReference type="InterPro" id="IPR036291">
    <property type="entry name" value="NAD(P)-bd_dom_sf"/>
</dbReference>
<dbReference type="InterPro" id="IPR020904">
    <property type="entry name" value="Sc_DH/Rdtase_CS"/>
</dbReference>
<dbReference type="PRINTS" id="PR00081">
    <property type="entry name" value="GDHRDH"/>
</dbReference>
<dbReference type="PROSITE" id="PS00061">
    <property type="entry name" value="ADH_SHORT"/>
    <property type="match status" value="1"/>
</dbReference>
<dbReference type="PANTHER" id="PTHR43976:SF6">
    <property type="entry name" value="OXIDOREDUCTASE, PUTATIVE (AFU_ORTHOLOGUE AFUA_1G13950)-RELATED"/>
    <property type="match status" value="1"/>
</dbReference>
<accession>A0A7D8ULX8</accession>
<name>A0A7D8ULX8_9HELO</name>
<gene>
    <name evidence="3" type="primary">yusZ_2</name>
    <name evidence="3" type="ORF">LCER1_G007328</name>
</gene>
<dbReference type="Pfam" id="PF00106">
    <property type="entry name" value="adh_short"/>
    <property type="match status" value="1"/>
</dbReference>
<protein>
    <submittedName>
        <fullName evidence="3">Putative oxidoreductase YusZ</fullName>
    </submittedName>
</protein>
<dbReference type="SUPFAM" id="SSF51735">
    <property type="entry name" value="NAD(P)-binding Rossmann-fold domains"/>
    <property type="match status" value="1"/>
</dbReference>
<dbReference type="InterPro" id="IPR002347">
    <property type="entry name" value="SDR_fam"/>
</dbReference>
<dbReference type="PANTHER" id="PTHR43976">
    <property type="entry name" value="SHORT CHAIN DEHYDROGENASE"/>
    <property type="match status" value="1"/>
</dbReference>
<keyword evidence="1" id="KW-0521">NADP</keyword>
<dbReference type="Proteomes" id="UP000481288">
    <property type="component" value="Unassembled WGS sequence"/>
</dbReference>
<sequence>MATTFTTPKKHLTFLITGCSSGFGLSLAGVAQAGGHTVIATSRDPSKTPELVKEVESKGGKWIQLDVDSPDSSKVIEELEKSGQEIDVLVNNAGFSVFATVETSTEEEIRSQMETMYFGPLRLIKAVLPYMRQRRFGIIVNMSSGASLSGAPTMGPYAGAKAGLDGMTKVLAKEVAAYNIRTLTVVLGTFNTSLGLNAKFGKTPLPEDYKGTMAENMITWLQSGKVPINGDKGKAMKAVYDVVVGHGIGSGNEYEPLLLLGSDMVPRAKLVQDALAHSLEVFGSFTNGVNIDK</sequence>
<dbReference type="OrthoDB" id="1274115at2759"/>
<dbReference type="EMBL" id="QGMG01000668">
    <property type="protein sequence ID" value="TVY52146.1"/>
    <property type="molecule type" value="Genomic_DNA"/>
</dbReference>
<dbReference type="PRINTS" id="PR00080">
    <property type="entry name" value="SDRFAMILY"/>
</dbReference>
<evidence type="ECO:0000313" key="4">
    <source>
        <dbReference type="Proteomes" id="UP000481288"/>
    </source>
</evidence>
<evidence type="ECO:0000313" key="3">
    <source>
        <dbReference type="EMBL" id="TVY52146.1"/>
    </source>
</evidence>
<dbReference type="CDD" id="cd05374">
    <property type="entry name" value="17beta-HSD-like_SDR_c"/>
    <property type="match status" value="1"/>
</dbReference>
<comment type="caution">
    <text evidence="3">The sequence shown here is derived from an EMBL/GenBank/DDBJ whole genome shotgun (WGS) entry which is preliminary data.</text>
</comment>
<dbReference type="Gene3D" id="3.40.50.720">
    <property type="entry name" value="NAD(P)-binding Rossmann-like Domain"/>
    <property type="match status" value="1"/>
</dbReference>
<dbReference type="AlphaFoldDB" id="A0A7D8ULX8"/>
<reference evidence="3 4" key="1">
    <citation type="submission" date="2018-05" db="EMBL/GenBank/DDBJ databases">
        <title>Whole genome sequencing for identification of molecular markers to develop diagnostic detection tools for the regulated plant pathogen Lachnellula willkommii.</title>
        <authorList>
            <person name="Giroux E."/>
            <person name="Bilodeau G."/>
        </authorList>
    </citation>
    <scope>NUCLEOTIDE SEQUENCE [LARGE SCALE GENOMIC DNA]</scope>
    <source>
        <strain evidence="3 4">CBS 625.97</strain>
    </source>
</reference>